<feature type="compositionally biased region" description="Polar residues" evidence="1">
    <location>
        <begin position="198"/>
        <end position="215"/>
    </location>
</feature>
<feature type="compositionally biased region" description="Low complexity" evidence="1">
    <location>
        <begin position="133"/>
        <end position="147"/>
    </location>
</feature>
<evidence type="ECO:0000313" key="2">
    <source>
        <dbReference type="EMBL" id="VWO98496.1"/>
    </source>
</evidence>
<accession>A0A5K1JZQ2</accession>
<feature type="region of interest" description="Disordered" evidence="1">
    <location>
        <begin position="69"/>
        <end position="290"/>
    </location>
</feature>
<feature type="compositionally biased region" description="Low complexity" evidence="1">
    <location>
        <begin position="236"/>
        <end position="252"/>
    </location>
</feature>
<name>A0A5K1JZQ2_9APHY</name>
<gene>
    <name evidence="2" type="primary">I1RDG6</name>
</gene>
<sequence>MASQPPATIPPRNDVKGKAKAIDTMIDITNAHADNAQPRSQSLSYFDPAVDEPRPGQADQMETFGLPALLLSGSQPAPTPPYARRGRERVDTVESVRGPDPVVRVALAHAHARHADAPGQRAPAAADPDEAARQATVVLQTRLTTLLGKRPNGDDDDEEADAERDRDKGKDRDKEETVSAKKLKAQNSRLGKRLKPLQRTTSNMSCTDLLNGTPGQSPASTFAAAASPVVPPEPELVPQLPSAKRARPASSSGDEADTSGIGDGATSARRRTRACASRTPTRTRTGSSTA</sequence>
<feature type="compositionally biased region" description="Low complexity" evidence="1">
    <location>
        <begin position="216"/>
        <end position="228"/>
    </location>
</feature>
<feature type="compositionally biased region" description="Low complexity" evidence="1">
    <location>
        <begin position="274"/>
        <end position="290"/>
    </location>
</feature>
<feature type="compositionally biased region" description="Low complexity" evidence="1">
    <location>
        <begin position="117"/>
        <end position="126"/>
    </location>
</feature>
<proteinExistence type="predicted"/>
<organism evidence="2">
    <name type="scientific">Ganoderma boninense</name>
    <dbReference type="NCBI Taxonomy" id="34458"/>
    <lineage>
        <taxon>Eukaryota</taxon>
        <taxon>Fungi</taxon>
        <taxon>Dikarya</taxon>
        <taxon>Basidiomycota</taxon>
        <taxon>Agaricomycotina</taxon>
        <taxon>Agaricomycetes</taxon>
        <taxon>Polyporales</taxon>
        <taxon>Polyporaceae</taxon>
        <taxon>Ganoderma</taxon>
    </lineage>
</organism>
<dbReference type="AlphaFoldDB" id="A0A5K1JZQ2"/>
<dbReference type="EMBL" id="LR726982">
    <property type="protein sequence ID" value="VWO98496.1"/>
    <property type="molecule type" value="Genomic_DNA"/>
</dbReference>
<evidence type="ECO:0000256" key="1">
    <source>
        <dbReference type="SAM" id="MobiDB-lite"/>
    </source>
</evidence>
<protein>
    <submittedName>
        <fullName evidence="2">Uncharacterized protein</fullName>
    </submittedName>
</protein>
<reference evidence="2" key="1">
    <citation type="submission" date="2019-10" db="EMBL/GenBank/DDBJ databases">
        <authorList>
            <person name="Nor Muhammad N."/>
        </authorList>
    </citation>
    <scope>NUCLEOTIDE SEQUENCE</scope>
</reference>
<feature type="compositionally biased region" description="Basic and acidic residues" evidence="1">
    <location>
        <begin position="163"/>
        <end position="179"/>
    </location>
</feature>